<feature type="region of interest" description="Disordered" evidence="1">
    <location>
        <begin position="1"/>
        <end position="27"/>
    </location>
</feature>
<organism evidence="4 5">
    <name type="scientific">Adineta steineri</name>
    <dbReference type="NCBI Taxonomy" id="433720"/>
    <lineage>
        <taxon>Eukaryota</taxon>
        <taxon>Metazoa</taxon>
        <taxon>Spiralia</taxon>
        <taxon>Gnathifera</taxon>
        <taxon>Rotifera</taxon>
        <taxon>Eurotatoria</taxon>
        <taxon>Bdelloidea</taxon>
        <taxon>Adinetida</taxon>
        <taxon>Adinetidae</taxon>
        <taxon>Adineta</taxon>
    </lineage>
</organism>
<dbReference type="EMBL" id="CAJNON010001642">
    <property type="protein sequence ID" value="CAF1477008.1"/>
    <property type="molecule type" value="Genomic_DNA"/>
</dbReference>
<dbReference type="PANTHER" id="PTHR12354">
    <property type="entry name" value="INTERFERON-RELATED DEVELOPMENTAL REGULATOR"/>
    <property type="match status" value="1"/>
</dbReference>
<evidence type="ECO:0000259" key="3">
    <source>
        <dbReference type="Pfam" id="PF05004"/>
    </source>
</evidence>
<dbReference type="Pfam" id="PF05004">
    <property type="entry name" value="IFRD"/>
    <property type="match status" value="1"/>
</dbReference>
<name>A0A815RIR0_9BILA</name>
<protein>
    <submittedName>
        <fullName evidence="4">Uncharacterized protein</fullName>
    </submittedName>
</protein>
<feature type="non-terminal residue" evidence="4">
    <location>
        <position position="257"/>
    </location>
</feature>
<evidence type="ECO:0000256" key="1">
    <source>
        <dbReference type="SAM" id="MobiDB-lite"/>
    </source>
</evidence>
<feature type="domain" description="Interferon-related developmental regulator N-terminal" evidence="3">
    <location>
        <begin position="78"/>
        <end position="159"/>
    </location>
</feature>
<dbReference type="InterPro" id="IPR007701">
    <property type="entry name" value="Interferon-rel_develop_reg_N"/>
</dbReference>
<sequence length="257" mass="29145">MPKYTKKNRPPRSKTARSGADDSTSIDDGVSTCSNISDLTSIYDDSEVGFPTSNDTILSTDILDEKLDIAIEGLRNKDYAPEKIPGLIESNDGDLRNQAGETIAVLYEIARDINSVFAEPPESLLITLEKKANESAKYRGKKEKRLQRATFREIYNSFEEGTSPEFDIKFGRETLEITSWTTRLYYNIFSSLLATGMNIHLKENGFLRSVFNLDDLEIEDIHQSKTNRFDRQLANRAAFKVRTQALKKTRANKVTRI</sequence>
<dbReference type="InterPro" id="IPR006921">
    <property type="entry name" value="Interferon-rel_develop_reg_C"/>
</dbReference>
<dbReference type="AlphaFoldDB" id="A0A815RIR0"/>
<evidence type="ECO:0000313" key="5">
    <source>
        <dbReference type="Proteomes" id="UP000663891"/>
    </source>
</evidence>
<dbReference type="Proteomes" id="UP000663891">
    <property type="component" value="Unassembled WGS sequence"/>
</dbReference>
<feature type="compositionally biased region" description="Basic residues" evidence="1">
    <location>
        <begin position="1"/>
        <end position="15"/>
    </location>
</feature>
<gene>
    <name evidence="4" type="ORF">VCS650_LOCUS40950</name>
</gene>
<accession>A0A815RIR0</accession>
<dbReference type="InterPro" id="IPR039777">
    <property type="entry name" value="IFRD"/>
</dbReference>
<evidence type="ECO:0000313" key="4">
    <source>
        <dbReference type="EMBL" id="CAF1477008.1"/>
    </source>
</evidence>
<reference evidence="4" key="1">
    <citation type="submission" date="2021-02" db="EMBL/GenBank/DDBJ databases">
        <authorList>
            <person name="Nowell W R."/>
        </authorList>
    </citation>
    <scope>NUCLEOTIDE SEQUENCE</scope>
</reference>
<proteinExistence type="predicted"/>
<dbReference type="Pfam" id="PF04836">
    <property type="entry name" value="IFRD_C"/>
    <property type="match status" value="1"/>
</dbReference>
<dbReference type="PANTHER" id="PTHR12354:SF1">
    <property type="entry name" value="INTERFERON-RELATED DEVELOPMENTAL REGULATOR 1"/>
    <property type="match status" value="1"/>
</dbReference>
<dbReference type="OrthoDB" id="18978at2759"/>
<feature type="domain" description="Interferon-related developmental regulator C-terminal" evidence="2">
    <location>
        <begin position="204"/>
        <end position="250"/>
    </location>
</feature>
<evidence type="ECO:0000259" key="2">
    <source>
        <dbReference type="Pfam" id="PF04836"/>
    </source>
</evidence>
<comment type="caution">
    <text evidence="4">The sequence shown here is derived from an EMBL/GenBank/DDBJ whole genome shotgun (WGS) entry which is preliminary data.</text>
</comment>